<evidence type="ECO:0000256" key="5">
    <source>
        <dbReference type="ARBA" id="ARBA00023295"/>
    </source>
</evidence>
<keyword evidence="5" id="KW-0326">Glycosidase</keyword>
<sequence length="361" mass="40187">MKAVLFILISMLLLPVYGQKQYTLQDFFSRDYDLARKTDSLLQQMDDTAIIAQLIMPAAGRLGQPDSVITHLLENRLIGGVLLLNGSMDGFRKKVESFNAVNTEKAGLPLLYSADAEPSLINRKITGSTVYKKASEIKNIEEVKKSARTISADLKKVGINYNFAPVVDMSPNKTVGWRSFGQTQDSIVRWSMEFIKETQDQQIIATAKHFPGHGYVSGDTHKQLVTIDGEMKEVENYPYLIENGVLSIMIAHIAVQNNDEFTTEGLPSSTSRKIVTELLRDSLNFRGIIVTDAMNMGGVAKVENANVKAIDAGCDILLMPLDAEKAHAEITQEYLSNEAFREQVRRSAQRIIRMKICLGLI</sequence>
<dbReference type="EMBL" id="BAAAFH010000022">
    <property type="protein sequence ID" value="GAA0876486.1"/>
    <property type="molecule type" value="Genomic_DNA"/>
</dbReference>
<evidence type="ECO:0000256" key="4">
    <source>
        <dbReference type="ARBA" id="ARBA00022801"/>
    </source>
</evidence>
<dbReference type="EC" id="3.2.1.52" evidence="3"/>
<accession>A0ABN1MT42</accession>
<evidence type="ECO:0000256" key="2">
    <source>
        <dbReference type="ARBA" id="ARBA00005336"/>
    </source>
</evidence>
<dbReference type="InterPro" id="IPR036962">
    <property type="entry name" value="Glyco_hydro_3_N_sf"/>
</dbReference>
<proteinExistence type="inferred from homology"/>
<gene>
    <name evidence="7" type="ORF">GCM10009118_28960</name>
</gene>
<name>A0ABN1MT42_9FLAO</name>
<dbReference type="InterPro" id="IPR001764">
    <property type="entry name" value="Glyco_hydro_3_N"/>
</dbReference>
<feature type="domain" description="Glycoside hydrolase family 3 N-terminal" evidence="6">
    <location>
        <begin position="51"/>
        <end position="353"/>
    </location>
</feature>
<dbReference type="InterPro" id="IPR017853">
    <property type="entry name" value="GH"/>
</dbReference>
<dbReference type="SUPFAM" id="SSF51445">
    <property type="entry name" value="(Trans)glycosidases"/>
    <property type="match status" value="1"/>
</dbReference>
<dbReference type="PANTHER" id="PTHR30480">
    <property type="entry name" value="BETA-HEXOSAMINIDASE-RELATED"/>
    <property type="match status" value="1"/>
</dbReference>
<keyword evidence="4" id="KW-0378">Hydrolase</keyword>
<keyword evidence="8" id="KW-1185">Reference proteome</keyword>
<comment type="catalytic activity">
    <reaction evidence="1">
        <text>Hydrolysis of terminal non-reducing N-acetyl-D-hexosamine residues in N-acetyl-beta-D-hexosaminides.</text>
        <dbReference type="EC" id="3.2.1.52"/>
    </reaction>
</comment>
<dbReference type="InterPro" id="IPR050226">
    <property type="entry name" value="NagZ_Beta-hexosaminidase"/>
</dbReference>
<evidence type="ECO:0000256" key="1">
    <source>
        <dbReference type="ARBA" id="ARBA00001231"/>
    </source>
</evidence>
<dbReference type="PANTHER" id="PTHR30480:SF13">
    <property type="entry name" value="BETA-HEXOSAMINIDASE"/>
    <property type="match status" value="1"/>
</dbReference>
<protein>
    <recommendedName>
        <fullName evidence="3">beta-N-acetylhexosaminidase</fullName>
        <ecNumber evidence="3">3.2.1.52</ecNumber>
    </recommendedName>
</protein>
<dbReference type="Pfam" id="PF00933">
    <property type="entry name" value="Glyco_hydro_3"/>
    <property type="match status" value="1"/>
</dbReference>
<dbReference type="Proteomes" id="UP001501126">
    <property type="component" value="Unassembled WGS sequence"/>
</dbReference>
<evidence type="ECO:0000313" key="8">
    <source>
        <dbReference type="Proteomes" id="UP001501126"/>
    </source>
</evidence>
<dbReference type="RefSeq" id="WP_343789420.1">
    <property type="nucleotide sequence ID" value="NZ_BAAAFH010000022.1"/>
</dbReference>
<dbReference type="Gene3D" id="3.20.20.300">
    <property type="entry name" value="Glycoside hydrolase, family 3, N-terminal domain"/>
    <property type="match status" value="1"/>
</dbReference>
<evidence type="ECO:0000259" key="6">
    <source>
        <dbReference type="Pfam" id="PF00933"/>
    </source>
</evidence>
<reference evidence="7 8" key="1">
    <citation type="journal article" date="2019" name="Int. J. Syst. Evol. Microbiol.">
        <title>The Global Catalogue of Microorganisms (GCM) 10K type strain sequencing project: providing services to taxonomists for standard genome sequencing and annotation.</title>
        <authorList>
            <consortium name="The Broad Institute Genomics Platform"/>
            <consortium name="The Broad Institute Genome Sequencing Center for Infectious Disease"/>
            <person name="Wu L."/>
            <person name="Ma J."/>
        </authorList>
    </citation>
    <scope>NUCLEOTIDE SEQUENCE [LARGE SCALE GENOMIC DNA]</scope>
    <source>
        <strain evidence="7 8">JCM 16083</strain>
    </source>
</reference>
<evidence type="ECO:0000256" key="3">
    <source>
        <dbReference type="ARBA" id="ARBA00012663"/>
    </source>
</evidence>
<organism evidence="7 8">
    <name type="scientific">Wandonia haliotis</name>
    <dbReference type="NCBI Taxonomy" id="574963"/>
    <lineage>
        <taxon>Bacteria</taxon>
        <taxon>Pseudomonadati</taxon>
        <taxon>Bacteroidota</taxon>
        <taxon>Flavobacteriia</taxon>
        <taxon>Flavobacteriales</taxon>
        <taxon>Crocinitomicaceae</taxon>
        <taxon>Wandonia</taxon>
    </lineage>
</organism>
<comment type="similarity">
    <text evidence="2">Belongs to the glycosyl hydrolase 3 family.</text>
</comment>
<comment type="caution">
    <text evidence="7">The sequence shown here is derived from an EMBL/GenBank/DDBJ whole genome shotgun (WGS) entry which is preliminary data.</text>
</comment>
<evidence type="ECO:0000313" key="7">
    <source>
        <dbReference type="EMBL" id="GAA0876486.1"/>
    </source>
</evidence>